<sequence length="507" mass="55098">MTKENASAKIMGNAQATPSSNSASSTSIQPVSPHKTSNPIPFWRKICNIVTWTPPRCRWDPEKPPEFSMPLNILFAFAGAFTVANLYYNHPILNILAHDFDVPYERVAQIPTAMQAGYASGLLFLCPLGDLFKRRPFVLLLVFFTATMWIGLCVTNSLTAFTVISFITAITTVTPQLMLPLVGDLAPPHRRAAALSIVVSGFMLGILIARVLSGTITTYVTWRSVYWMSLGLQYTIFILLWLFMPDYPSSNPGGLNYFSMLWSILVILTKNPILVQACIISFFTSATFTSFWTTLTFLLASPPYNYDPIVIGLFGLIGIAAMCLGPIYARLVTDRFVPHLSVIVGELVCLLGICLSTYLGPFTVAGPIIQAFANDFGMQTAQVANRSAIYAIEPKARNRVNTAFMVATFCGQLMGTAAGNHIYANGGWIRSGSASVGFIGAALLFCAIRGPWETRWVGWSGGWSMRKKVAGSSDGKTAEKTQLGGRSSRREGARRVGGGGEEGGARG</sequence>
<evidence type="ECO:0000259" key="4">
    <source>
        <dbReference type="PROSITE" id="PS50850"/>
    </source>
</evidence>
<dbReference type="EMBL" id="KV751092">
    <property type="protein sequence ID" value="OCL01662.1"/>
    <property type="molecule type" value="Genomic_DNA"/>
</dbReference>
<name>A0A8E2EMV7_9PEZI</name>
<feature type="compositionally biased region" description="Low complexity" evidence="2">
    <location>
        <begin position="13"/>
        <end position="30"/>
    </location>
</feature>
<dbReference type="PROSITE" id="PS50850">
    <property type="entry name" value="MFS"/>
    <property type="match status" value="1"/>
</dbReference>
<evidence type="ECO:0000256" key="3">
    <source>
        <dbReference type="SAM" id="Phobius"/>
    </source>
</evidence>
<dbReference type="GO" id="GO:0016020">
    <property type="term" value="C:membrane"/>
    <property type="evidence" value="ECO:0007669"/>
    <property type="project" value="UniProtKB-SubCell"/>
</dbReference>
<feature type="transmembrane region" description="Helical" evidence="3">
    <location>
        <begin position="138"/>
        <end position="171"/>
    </location>
</feature>
<dbReference type="PANTHER" id="PTHR42910">
    <property type="entry name" value="TRANSPORTER SCO4007-RELATED"/>
    <property type="match status" value="1"/>
</dbReference>
<feature type="transmembrane region" description="Helical" evidence="3">
    <location>
        <begin position="280"/>
        <end position="300"/>
    </location>
</feature>
<dbReference type="Proteomes" id="UP000250140">
    <property type="component" value="Unassembled WGS sequence"/>
</dbReference>
<accession>A0A8E2EMV7</accession>
<feature type="transmembrane region" description="Helical" evidence="3">
    <location>
        <begin position="340"/>
        <end position="360"/>
    </location>
</feature>
<feature type="transmembrane region" description="Helical" evidence="3">
    <location>
        <begin position="255"/>
        <end position="273"/>
    </location>
</feature>
<evidence type="ECO:0000256" key="2">
    <source>
        <dbReference type="SAM" id="MobiDB-lite"/>
    </source>
</evidence>
<evidence type="ECO:0000313" key="6">
    <source>
        <dbReference type="Proteomes" id="UP000250140"/>
    </source>
</evidence>
<dbReference type="OrthoDB" id="2105912at2759"/>
<feature type="region of interest" description="Disordered" evidence="2">
    <location>
        <begin position="468"/>
        <end position="507"/>
    </location>
</feature>
<dbReference type="Gene3D" id="1.20.1250.20">
    <property type="entry name" value="MFS general substrate transporter like domains"/>
    <property type="match status" value="1"/>
</dbReference>
<dbReference type="GO" id="GO:0022857">
    <property type="term" value="F:transmembrane transporter activity"/>
    <property type="evidence" value="ECO:0007669"/>
    <property type="project" value="InterPro"/>
</dbReference>
<dbReference type="PANTHER" id="PTHR42910:SF1">
    <property type="entry name" value="MAJOR FACILITATOR SUPERFAMILY (MFS) PROFILE DOMAIN-CONTAINING PROTEIN"/>
    <property type="match status" value="1"/>
</dbReference>
<feature type="transmembrane region" description="Helical" evidence="3">
    <location>
        <begin position="108"/>
        <end position="126"/>
    </location>
</feature>
<feature type="compositionally biased region" description="Gly residues" evidence="2">
    <location>
        <begin position="495"/>
        <end position="507"/>
    </location>
</feature>
<keyword evidence="6" id="KW-1185">Reference proteome</keyword>
<keyword evidence="3" id="KW-0472">Membrane</keyword>
<gene>
    <name evidence="5" type="ORF">AOQ84DRAFT_328584</name>
</gene>
<dbReference type="InterPro" id="IPR036259">
    <property type="entry name" value="MFS_trans_sf"/>
</dbReference>
<organism evidence="5 6">
    <name type="scientific">Glonium stellatum</name>
    <dbReference type="NCBI Taxonomy" id="574774"/>
    <lineage>
        <taxon>Eukaryota</taxon>
        <taxon>Fungi</taxon>
        <taxon>Dikarya</taxon>
        <taxon>Ascomycota</taxon>
        <taxon>Pezizomycotina</taxon>
        <taxon>Dothideomycetes</taxon>
        <taxon>Pleosporomycetidae</taxon>
        <taxon>Gloniales</taxon>
        <taxon>Gloniaceae</taxon>
        <taxon>Glonium</taxon>
    </lineage>
</organism>
<reference evidence="5 6" key="1">
    <citation type="journal article" date="2016" name="Nat. Commun.">
        <title>Ectomycorrhizal ecology is imprinted in the genome of the dominant symbiotic fungus Cenococcum geophilum.</title>
        <authorList>
            <consortium name="DOE Joint Genome Institute"/>
            <person name="Peter M."/>
            <person name="Kohler A."/>
            <person name="Ohm R.A."/>
            <person name="Kuo A."/>
            <person name="Krutzmann J."/>
            <person name="Morin E."/>
            <person name="Arend M."/>
            <person name="Barry K.W."/>
            <person name="Binder M."/>
            <person name="Choi C."/>
            <person name="Clum A."/>
            <person name="Copeland A."/>
            <person name="Grisel N."/>
            <person name="Haridas S."/>
            <person name="Kipfer T."/>
            <person name="LaButti K."/>
            <person name="Lindquist E."/>
            <person name="Lipzen A."/>
            <person name="Maire R."/>
            <person name="Meier B."/>
            <person name="Mihaltcheva S."/>
            <person name="Molinier V."/>
            <person name="Murat C."/>
            <person name="Poggeler S."/>
            <person name="Quandt C.A."/>
            <person name="Sperisen C."/>
            <person name="Tritt A."/>
            <person name="Tisserant E."/>
            <person name="Crous P.W."/>
            <person name="Henrissat B."/>
            <person name="Nehls U."/>
            <person name="Egli S."/>
            <person name="Spatafora J.W."/>
            <person name="Grigoriev I.V."/>
            <person name="Martin F.M."/>
        </authorList>
    </citation>
    <scope>NUCLEOTIDE SEQUENCE [LARGE SCALE GENOMIC DNA]</scope>
    <source>
        <strain evidence="5 6">CBS 207.34</strain>
    </source>
</reference>
<feature type="transmembrane region" description="Helical" evidence="3">
    <location>
        <begin position="191"/>
        <end position="212"/>
    </location>
</feature>
<evidence type="ECO:0000313" key="5">
    <source>
        <dbReference type="EMBL" id="OCL01662.1"/>
    </source>
</evidence>
<keyword evidence="3" id="KW-1133">Transmembrane helix</keyword>
<evidence type="ECO:0000256" key="1">
    <source>
        <dbReference type="ARBA" id="ARBA00004141"/>
    </source>
</evidence>
<protein>
    <submittedName>
        <fullName evidence="5">MFS general substrate transporter</fullName>
    </submittedName>
</protein>
<keyword evidence="3" id="KW-0812">Transmembrane</keyword>
<dbReference type="AlphaFoldDB" id="A0A8E2EMV7"/>
<dbReference type="InterPro" id="IPR020846">
    <property type="entry name" value="MFS_dom"/>
</dbReference>
<feature type="region of interest" description="Disordered" evidence="2">
    <location>
        <begin position="1"/>
        <end position="36"/>
    </location>
</feature>
<feature type="transmembrane region" description="Helical" evidence="3">
    <location>
        <begin position="224"/>
        <end position="243"/>
    </location>
</feature>
<dbReference type="SUPFAM" id="SSF103473">
    <property type="entry name" value="MFS general substrate transporter"/>
    <property type="match status" value="1"/>
</dbReference>
<feature type="transmembrane region" description="Helical" evidence="3">
    <location>
        <begin position="71"/>
        <end position="88"/>
    </location>
</feature>
<feature type="transmembrane region" description="Helical" evidence="3">
    <location>
        <begin position="306"/>
        <end position="328"/>
    </location>
</feature>
<comment type="subcellular location">
    <subcellularLocation>
        <location evidence="1">Membrane</location>
        <topology evidence="1">Multi-pass membrane protein</topology>
    </subcellularLocation>
</comment>
<dbReference type="InterPro" id="IPR011701">
    <property type="entry name" value="MFS"/>
</dbReference>
<feature type="domain" description="Major facilitator superfamily (MFS) profile" evidence="4">
    <location>
        <begin position="68"/>
        <end position="507"/>
    </location>
</feature>
<proteinExistence type="predicted"/>
<dbReference type="Pfam" id="PF07690">
    <property type="entry name" value="MFS_1"/>
    <property type="match status" value="1"/>
</dbReference>
<dbReference type="CDD" id="cd17324">
    <property type="entry name" value="MFS_NepI_like"/>
    <property type="match status" value="1"/>
</dbReference>